<dbReference type="GO" id="GO:0009098">
    <property type="term" value="P:L-leucine biosynthetic process"/>
    <property type="evidence" value="ECO:0007669"/>
    <property type="project" value="UniProtKB-UniPathway"/>
</dbReference>
<reference evidence="20 21" key="1">
    <citation type="journal article" date="2018" name="New Phytol.">
        <title>Phylogenomics of Endogonaceae and evolution of mycorrhizas within Mucoromycota.</title>
        <authorList>
            <person name="Chang Y."/>
            <person name="Desiro A."/>
            <person name="Na H."/>
            <person name="Sandor L."/>
            <person name="Lipzen A."/>
            <person name="Clum A."/>
            <person name="Barry K."/>
            <person name="Grigoriev I.V."/>
            <person name="Martin F.M."/>
            <person name="Stajich J.E."/>
            <person name="Smith M.E."/>
            <person name="Bonito G."/>
            <person name="Spatafora J.W."/>
        </authorList>
    </citation>
    <scope>NUCLEOTIDE SEQUENCE [LARGE SCALE GENOMIC DNA]</scope>
    <source>
        <strain evidence="20 21">GMNB39</strain>
    </source>
</reference>
<comment type="similarity">
    <text evidence="2 16">Belongs to the isocitrate and isopropylmalate dehydrogenases family.</text>
</comment>
<dbReference type="PRINTS" id="PR00415">
    <property type="entry name" value="ACONITASE"/>
</dbReference>
<dbReference type="Pfam" id="PF00694">
    <property type="entry name" value="Aconitase_C"/>
    <property type="match status" value="1"/>
</dbReference>
<evidence type="ECO:0000256" key="8">
    <source>
        <dbReference type="ARBA" id="ARBA00022842"/>
    </source>
</evidence>
<dbReference type="EC" id="1.1.1.85" evidence="4 17"/>
<comment type="subunit">
    <text evidence="3 17">Homodimer.</text>
</comment>
<dbReference type="Gene3D" id="3.40.718.10">
    <property type="entry name" value="Isopropylmalate Dehydrogenase"/>
    <property type="match status" value="1"/>
</dbReference>
<keyword evidence="13" id="KW-0464">Manganese</keyword>
<dbReference type="EMBL" id="RBNI01009360">
    <property type="protein sequence ID" value="RUP44208.1"/>
    <property type="molecule type" value="Genomic_DNA"/>
</dbReference>
<evidence type="ECO:0000256" key="18">
    <source>
        <dbReference type="SAM" id="MobiDB-lite"/>
    </source>
</evidence>
<evidence type="ECO:0000256" key="10">
    <source>
        <dbReference type="ARBA" id="ARBA00023004"/>
    </source>
</evidence>
<dbReference type="FunFam" id="3.40.718.10:FF:000006">
    <property type="entry name" value="3-isopropylmalate dehydrogenase"/>
    <property type="match status" value="1"/>
</dbReference>
<evidence type="ECO:0000256" key="1">
    <source>
        <dbReference type="ARBA" id="ARBA00001936"/>
    </source>
</evidence>
<dbReference type="InterPro" id="IPR001030">
    <property type="entry name" value="Acoase/IPM_deHydtase_lsu_aba"/>
</dbReference>
<comment type="function">
    <text evidence="17">Catalyzes the oxidation of 3-carboxy-2-hydroxy-4-methylpentanoate (3-isopropylmalate) to 3-carboxy-4-methyl-2-oxopentanoate. The product decarboxylates to 4-methyl-2 oxopentanoate.</text>
</comment>
<proteinExistence type="inferred from homology"/>
<evidence type="ECO:0000256" key="9">
    <source>
        <dbReference type="ARBA" id="ARBA00023002"/>
    </source>
</evidence>
<dbReference type="SUPFAM" id="SSF52016">
    <property type="entry name" value="LeuD/IlvD-like"/>
    <property type="match status" value="1"/>
</dbReference>
<keyword evidence="10" id="KW-0408">Iron</keyword>
<name>A0A433D055_9FUNG</name>
<evidence type="ECO:0000256" key="6">
    <source>
        <dbReference type="ARBA" id="ARBA00022605"/>
    </source>
</evidence>
<dbReference type="GO" id="GO:0051536">
    <property type="term" value="F:iron-sulfur cluster binding"/>
    <property type="evidence" value="ECO:0007669"/>
    <property type="project" value="UniProtKB-KW"/>
</dbReference>
<dbReference type="UniPathway" id="UPA00048">
    <property type="reaction ID" value="UER00072"/>
</dbReference>
<dbReference type="AlphaFoldDB" id="A0A433D055"/>
<evidence type="ECO:0000256" key="5">
    <source>
        <dbReference type="ARBA" id="ARBA00022430"/>
    </source>
</evidence>
<keyword evidence="5 17" id="KW-0432">Leucine biosynthesis</keyword>
<dbReference type="InterPro" id="IPR015928">
    <property type="entry name" value="Aconitase/3IPM_dehydase_swvl"/>
</dbReference>
<comment type="cofactor">
    <cofactor evidence="1">
        <name>Mn(2+)</name>
        <dbReference type="ChEBI" id="CHEBI:29035"/>
    </cofactor>
</comment>
<comment type="pathway">
    <text evidence="17">Amino-acid biosynthesis; L-leucine biosynthesis; L-leucine from 3-methyl-2-oxobutanoate: step 3/4.</text>
</comment>
<keyword evidence="8" id="KW-0460">Magnesium</keyword>
<dbReference type="Pfam" id="PF00330">
    <property type="entry name" value="Aconitase"/>
    <property type="match status" value="1"/>
</dbReference>
<dbReference type="PROSITE" id="PS00470">
    <property type="entry name" value="IDH_IMDH"/>
    <property type="match status" value="1"/>
</dbReference>
<evidence type="ECO:0000256" key="2">
    <source>
        <dbReference type="ARBA" id="ARBA00007769"/>
    </source>
</evidence>
<dbReference type="PANTHER" id="PTHR42979:SF1">
    <property type="entry name" value="3-ISOPROPYLMALATE DEHYDROGENASE"/>
    <property type="match status" value="1"/>
</dbReference>
<evidence type="ECO:0000256" key="17">
    <source>
        <dbReference type="RuleBase" id="RU004445"/>
    </source>
</evidence>
<feature type="domain" description="Isopropylmalate dehydrogenase-like" evidence="19">
    <location>
        <begin position="52"/>
        <end position="414"/>
    </location>
</feature>
<evidence type="ECO:0000313" key="21">
    <source>
        <dbReference type="Proteomes" id="UP000268093"/>
    </source>
</evidence>
<dbReference type="InterPro" id="IPR011827">
    <property type="entry name" value="LeuD_type2/HacB/DmdB"/>
</dbReference>
<dbReference type="NCBIfam" id="TIGR00169">
    <property type="entry name" value="leuB"/>
    <property type="match status" value="1"/>
</dbReference>
<keyword evidence="11" id="KW-0411">Iron-sulfur</keyword>
<dbReference type="Gene3D" id="3.20.19.10">
    <property type="entry name" value="Aconitase, domain 4"/>
    <property type="match status" value="1"/>
</dbReference>
<keyword evidence="6" id="KW-0028">Amino-acid biosynthesis</keyword>
<evidence type="ECO:0000256" key="11">
    <source>
        <dbReference type="ARBA" id="ARBA00023014"/>
    </source>
</evidence>
<sequence length="1138" mass="122544">ALPINNLSKTVDFCKDYQDNLSIFLENAFALVSPCPYISIHKRQEMVASKKTIVVLAGDGVGPEVVAEAVKVLKLVSQRRGHARNIELDFKEELIGIAAIEATGQPLPDSALAAAQSADAILLGAVGGLPGAAISSGPRPEQGLLKLRKSLDLYANLRPVTFASDSLVGLSPLKDHVVKGTDFVFVRELVGGIYFGERKEAGEDAFDTLPYSKEEIQRITRLAAHLALQQKPVAKIHSIDKANVLATSRLWRKTVTETLEKEFPTIPFDHHLVDSAAMYMVQNPRKLNGVVLTENMFGDILSDEASVIVGSLGLLPSASLNGLPDGKGKCVGLYEPIHGSAPDIAGQGIANPIATILSAALLLRYSLGLEAEAKAIEDAVRKVLDDYETAGLGLGYRTKDLGGDKTTKQVGDKVVEILDALLEGLNAADRTTVLRGPALSKPAGRRPMTLCEKIIAHAAINLPAPGHVSPGDMVCVSVDWTIASELTWKGMEKTYDQMGRPSIYRNDRFWLAIDHTVDPRINHLPKPTELIQASADFAKEAKLIDFYTPNYSILHTEFYRERAQPGQLVIGADSHSCSAGAVGAFAVGLGAADVVMPLVTGETWFKVPETVEIRFVGQPPFGIGGKDTILYVLGELKRNTVAFERAVEWTGPGLKYLSCDARFAISNMSTEFGGIAGVFEADEQTAAYIAKRKNKAHKSSALYFRADPEAYYADRHIIDLSKVESLVALYPSPDNVVPVGQTAGMKLDGVFIGACTTAEEDLILAALVLEQALKRGLVPSITGKRRVTPGSVPILAKLRRLGLLKFYEAAGFDIGAPGCSYCIAVAADKANEGEVWLSSQNRNFKNRMGKGSIGNLASAATVAASSFEMAVRDPREFLDLIDRKRYQEMLDIWLDQGEPFVISEPNPVTFDPANPAASAEPGQKAPPVSFVDRVHGKVQRFEDNVDTDAIIPAQFMPGKDDIDLGGHAFQFVRPEFVERVKQGFNIVVGGIGFGSGSSREEAPRALMGAGVQAVIAKSYAFIYGRNQQNMGLLGILLEDERFYELAQEGAEVDIDLLKRVITIGGEQFGFSLNDFQFKLLANGGVTNMYNKFGKGLFRKAMAADDLGSDGGHACGPNGKDVSNGGGKACGPDGKELAW</sequence>
<keyword evidence="21" id="KW-1185">Reference proteome</keyword>
<evidence type="ECO:0000256" key="13">
    <source>
        <dbReference type="ARBA" id="ARBA00023211"/>
    </source>
</evidence>
<dbReference type="SUPFAM" id="SSF53659">
    <property type="entry name" value="Isocitrate/Isopropylmalate dehydrogenase-like"/>
    <property type="match status" value="1"/>
</dbReference>
<organism evidence="20 21">
    <name type="scientific">Jimgerdemannia flammicorona</name>
    <dbReference type="NCBI Taxonomy" id="994334"/>
    <lineage>
        <taxon>Eukaryota</taxon>
        <taxon>Fungi</taxon>
        <taxon>Fungi incertae sedis</taxon>
        <taxon>Mucoromycota</taxon>
        <taxon>Mucoromycotina</taxon>
        <taxon>Endogonomycetes</taxon>
        <taxon>Endogonales</taxon>
        <taxon>Endogonaceae</taxon>
        <taxon>Jimgerdemannia</taxon>
    </lineage>
</organism>
<evidence type="ECO:0000313" key="20">
    <source>
        <dbReference type="EMBL" id="RUP44208.1"/>
    </source>
</evidence>
<dbReference type="InterPro" id="IPR036008">
    <property type="entry name" value="Aconitase_4Fe-4S_dom"/>
</dbReference>
<evidence type="ECO:0000256" key="14">
    <source>
        <dbReference type="ARBA" id="ARBA00023239"/>
    </source>
</evidence>
<gene>
    <name evidence="20" type="ORF">BC936DRAFT_149789</name>
</gene>
<feature type="non-terminal residue" evidence="20">
    <location>
        <position position="1"/>
    </location>
</feature>
<comment type="cofactor">
    <cofactor evidence="17">
        <name>Mg(2+)</name>
        <dbReference type="ChEBI" id="CHEBI:18420"/>
    </cofactor>
    <cofactor evidence="17">
        <name>Mn(2+)</name>
        <dbReference type="ChEBI" id="CHEBI:29035"/>
    </cofactor>
    <text evidence="17">Binds 1 Mg(2+) or Mn(2+) ion per subunit.</text>
</comment>
<dbReference type="PANTHER" id="PTHR42979">
    <property type="entry name" value="3-ISOPROPYLMALATE DEHYDROGENASE"/>
    <property type="match status" value="1"/>
</dbReference>
<comment type="catalytic activity">
    <reaction evidence="17">
        <text>(2R,3S)-3-isopropylmalate + NAD(+) = 4-methyl-2-oxopentanoate + CO2 + NADH</text>
        <dbReference type="Rhea" id="RHEA:32271"/>
        <dbReference type="ChEBI" id="CHEBI:16526"/>
        <dbReference type="ChEBI" id="CHEBI:17865"/>
        <dbReference type="ChEBI" id="CHEBI:35121"/>
        <dbReference type="ChEBI" id="CHEBI:57540"/>
        <dbReference type="ChEBI" id="CHEBI:57945"/>
        <dbReference type="EC" id="1.1.1.85"/>
    </reaction>
</comment>
<dbReference type="InterPro" id="IPR000573">
    <property type="entry name" value="AconitaseA/IPMdHydase_ssu_swvl"/>
</dbReference>
<dbReference type="OrthoDB" id="419183at2759"/>
<evidence type="ECO:0000256" key="12">
    <source>
        <dbReference type="ARBA" id="ARBA00023027"/>
    </source>
</evidence>
<dbReference type="Gene3D" id="3.30.499.10">
    <property type="entry name" value="Aconitase, domain 3"/>
    <property type="match status" value="2"/>
</dbReference>
<evidence type="ECO:0000256" key="4">
    <source>
        <dbReference type="ARBA" id="ARBA00013101"/>
    </source>
</evidence>
<dbReference type="GO" id="GO:0000287">
    <property type="term" value="F:magnesium ion binding"/>
    <property type="evidence" value="ECO:0007669"/>
    <property type="project" value="InterPro"/>
</dbReference>
<dbReference type="Proteomes" id="UP000268093">
    <property type="component" value="Unassembled WGS sequence"/>
</dbReference>
<dbReference type="NCBIfam" id="TIGR02087">
    <property type="entry name" value="LEUD_arch"/>
    <property type="match status" value="1"/>
</dbReference>
<dbReference type="GO" id="GO:0016836">
    <property type="term" value="F:hydro-lyase activity"/>
    <property type="evidence" value="ECO:0007669"/>
    <property type="project" value="InterPro"/>
</dbReference>
<dbReference type="SUPFAM" id="SSF53732">
    <property type="entry name" value="Aconitase iron-sulfur domain"/>
    <property type="match status" value="1"/>
</dbReference>
<dbReference type="SMART" id="SM01329">
    <property type="entry name" value="Iso_dh"/>
    <property type="match status" value="1"/>
</dbReference>
<comment type="caution">
    <text evidence="20">The sequence shown here is derived from an EMBL/GenBank/DDBJ whole genome shotgun (WGS) entry which is preliminary data.</text>
</comment>
<dbReference type="InterPro" id="IPR004429">
    <property type="entry name" value="Isopropylmalate_DH"/>
</dbReference>
<dbReference type="InterPro" id="IPR015931">
    <property type="entry name" value="Acnase/IPM_dHydase_lsu_aba_1/3"/>
</dbReference>
<accession>A0A433D055</accession>
<keyword evidence="14" id="KW-0456">Lyase</keyword>
<evidence type="ECO:0000256" key="15">
    <source>
        <dbReference type="ARBA" id="ARBA00023304"/>
    </source>
</evidence>
<dbReference type="GO" id="GO:0003862">
    <property type="term" value="F:3-isopropylmalate dehydrogenase activity"/>
    <property type="evidence" value="ECO:0007669"/>
    <property type="project" value="UniProtKB-EC"/>
</dbReference>
<dbReference type="InterPro" id="IPR019818">
    <property type="entry name" value="IsoCit/isopropylmalate_DH_CS"/>
</dbReference>
<keyword evidence="15 17" id="KW-0100">Branched-chain amino acid biosynthesis</keyword>
<protein>
    <recommendedName>
        <fullName evidence="4 17">3-isopropylmalate dehydrogenase</fullName>
        <ecNumber evidence="4 17">1.1.1.85</ecNumber>
    </recommendedName>
</protein>
<evidence type="ECO:0000256" key="16">
    <source>
        <dbReference type="RuleBase" id="RU004443"/>
    </source>
</evidence>
<evidence type="ECO:0000256" key="3">
    <source>
        <dbReference type="ARBA" id="ARBA00011738"/>
    </source>
</evidence>
<keyword evidence="12 17" id="KW-0520">NAD</keyword>
<feature type="region of interest" description="Disordered" evidence="18">
    <location>
        <begin position="1116"/>
        <end position="1138"/>
    </location>
</feature>
<evidence type="ECO:0000256" key="7">
    <source>
        <dbReference type="ARBA" id="ARBA00022723"/>
    </source>
</evidence>
<keyword evidence="9 16" id="KW-0560">Oxidoreductase</keyword>
<evidence type="ECO:0000259" key="19">
    <source>
        <dbReference type="SMART" id="SM01329"/>
    </source>
</evidence>
<dbReference type="InterPro" id="IPR024084">
    <property type="entry name" value="IsoPropMal-DH-like_dom"/>
</dbReference>
<dbReference type="GO" id="GO:0005829">
    <property type="term" value="C:cytosol"/>
    <property type="evidence" value="ECO:0007669"/>
    <property type="project" value="TreeGrafter"/>
</dbReference>
<dbReference type="Pfam" id="PF00180">
    <property type="entry name" value="Iso_dh"/>
    <property type="match status" value="1"/>
</dbReference>
<dbReference type="GO" id="GO:0051287">
    <property type="term" value="F:NAD binding"/>
    <property type="evidence" value="ECO:0007669"/>
    <property type="project" value="InterPro"/>
</dbReference>
<keyword evidence="7 17" id="KW-0479">Metal-binding</keyword>